<evidence type="ECO:0008006" key="4">
    <source>
        <dbReference type="Google" id="ProtNLM"/>
    </source>
</evidence>
<dbReference type="Gene3D" id="1.25.40.10">
    <property type="entry name" value="Tetratricopeptide repeat domain"/>
    <property type="match status" value="2"/>
</dbReference>
<dbReference type="PANTHER" id="PTHR47942:SF63">
    <property type="entry name" value="PENTATRICOPEPTIDE REPEAT-CONTAINING PROTEIN"/>
    <property type="match status" value="1"/>
</dbReference>
<dbReference type="Proteomes" id="UP001521222">
    <property type="component" value="Unassembled WGS sequence"/>
</dbReference>
<gene>
    <name evidence="2" type="ORF">SLS59_008792</name>
</gene>
<keyword evidence="1" id="KW-0677">Repeat</keyword>
<proteinExistence type="predicted"/>
<accession>A0ABR3QRF9</accession>
<evidence type="ECO:0000313" key="2">
    <source>
        <dbReference type="EMBL" id="KAL1594741.1"/>
    </source>
</evidence>
<dbReference type="InterPro" id="IPR002885">
    <property type="entry name" value="PPR_rpt"/>
</dbReference>
<keyword evidence="3" id="KW-1185">Reference proteome</keyword>
<reference evidence="2 3" key="1">
    <citation type="submission" date="2024-02" db="EMBL/GenBank/DDBJ databases">
        <title>De novo assembly and annotation of 12 fungi associated with fruit tree decline syndrome in Ontario, Canada.</title>
        <authorList>
            <person name="Sulman M."/>
            <person name="Ellouze W."/>
            <person name="Ilyukhin E."/>
        </authorList>
    </citation>
    <scope>NUCLEOTIDE SEQUENCE [LARGE SCALE GENOMIC DNA]</scope>
    <source>
        <strain evidence="2 3">M97-236</strain>
    </source>
</reference>
<dbReference type="Pfam" id="PF01535">
    <property type="entry name" value="PPR"/>
    <property type="match status" value="1"/>
</dbReference>
<evidence type="ECO:0000256" key="1">
    <source>
        <dbReference type="ARBA" id="ARBA00022737"/>
    </source>
</evidence>
<dbReference type="InterPro" id="IPR011990">
    <property type="entry name" value="TPR-like_helical_dom_sf"/>
</dbReference>
<organism evidence="2 3">
    <name type="scientific">Nothophoma quercina</name>
    <dbReference type="NCBI Taxonomy" id="749835"/>
    <lineage>
        <taxon>Eukaryota</taxon>
        <taxon>Fungi</taxon>
        <taxon>Dikarya</taxon>
        <taxon>Ascomycota</taxon>
        <taxon>Pezizomycotina</taxon>
        <taxon>Dothideomycetes</taxon>
        <taxon>Pleosporomycetidae</taxon>
        <taxon>Pleosporales</taxon>
        <taxon>Pleosporineae</taxon>
        <taxon>Didymellaceae</taxon>
        <taxon>Nothophoma</taxon>
    </lineage>
</organism>
<protein>
    <recommendedName>
        <fullName evidence="4">Pentatricopeptide repeat-containing protein</fullName>
    </recommendedName>
</protein>
<name>A0ABR3QRF9_9PLEO</name>
<sequence length="581" mass="65862">MAGKEQEALDEWETSRFEFGTMPEYLDLGVRLYGLAGKPDQARTIMEELFSKEPDWDPTVILSVFRAYTSSDLERHYRKKEARELYRSLKTAYGSRATVELYDACLVGFLEARSLVGAKEVFRDMVHGGFIASDENVLQIDEVLRRLNLLYALATNISAMTSIALDAITVLPMAYHGHVFGDWMKSAVVEKAPQAAAQILDMMIHRGYEPEAFHFNMLLRALLRTKEPENVLKAENIGWKMIEEARLAMQPQRPGPQSRETAIDKKMKNVSVIDTNPAIAVPTASVSTFALIMRHHARSLQWEHVEYLARQLKLANINPNCTVMNVLIDNKCRQGKYVEAWQIYKSLTDSSDAPVTVFPDGETIRCLWKTLRIALGDAANRDNANLPKPRELLRETIDWWTKVRSRHDADRFLQGLSATDRGAITALILHCFSYTQDLAGSLVALHVLRHKFDIFPTPKVADILQRQLAWVDMSAESESVRIQFGFSKSNAKNLARVRQLYNHLKARRFEELGITPETVEEHSEEKMGDLELNVISEFVRHALLTKFPPEIVELMIDGAQRAVGVPKLPTGDRSVLDIEGL</sequence>
<dbReference type="PANTHER" id="PTHR47942">
    <property type="entry name" value="TETRATRICOPEPTIDE REPEAT (TPR)-LIKE SUPERFAMILY PROTEIN-RELATED"/>
    <property type="match status" value="1"/>
</dbReference>
<evidence type="ECO:0000313" key="3">
    <source>
        <dbReference type="Proteomes" id="UP001521222"/>
    </source>
</evidence>
<dbReference type="InterPro" id="IPR051222">
    <property type="entry name" value="PPR/CCM1_RNA-binding"/>
</dbReference>
<comment type="caution">
    <text evidence="2">The sequence shown here is derived from an EMBL/GenBank/DDBJ whole genome shotgun (WGS) entry which is preliminary data.</text>
</comment>
<dbReference type="EMBL" id="JAKIXB020000035">
    <property type="protein sequence ID" value="KAL1594741.1"/>
    <property type="molecule type" value="Genomic_DNA"/>
</dbReference>